<name>A0A9K3LT48_9STRA</name>
<dbReference type="GO" id="GO:0004674">
    <property type="term" value="F:protein serine/threonine kinase activity"/>
    <property type="evidence" value="ECO:0007669"/>
    <property type="project" value="UniProtKB-KW"/>
</dbReference>
<evidence type="ECO:0000313" key="9">
    <source>
        <dbReference type="Proteomes" id="UP000693970"/>
    </source>
</evidence>
<dbReference type="PANTHER" id="PTHR24349">
    <property type="entry name" value="SERINE/THREONINE-PROTEIN KINASE"/>
    <property type="match status" value="1"/>
</dbReference>
<evidence type="ECO:0000256" key="2">
    <source>
        <dbReference type="ARBA" id="ARBA00022679"/>
    </source>
</evidence>
<dbReference type="Pfam" id="PF00069">
    <property type="entry name" value="Pkinase"/>
    <property type="match status" value="1"/>
</dbReference>
<keyword evidence="9" id="KW-1185">Reference proteome</keyword>
<feature type="domain" description="Protein kinase" evidence="7">
    <location>
        <begin position="28"/>
        <end position="305"/>
    </location>
</feature>
<dbReference type="GO" id="GO:0005524">
    <property type="term" value="F:ATP binding"/>
    <property type="evidence" value="ECO:0007669"/>
    <property type="project" value="UniProtKB-KW"/>
</dbReference>
<comment type="caution">
    <text evidence="8">The sequence shown here is derived from an EMBL/GenBank/DDBJ whole genome shotgun (WGS) entry which is preliminary data.</text>
</comment>
<accession>A0A9K3LT48</accession>
<dbReference type="InterPro" id="IPR000719">
    <property type="entry name" value="Prot_kinase_dom"/>
</dbReference>
<dbReference type="OrthoDB" id="45105at2759"/>
<dbReference type="AlphaFoldDB" id="A0A9K3LT48"/>
<reference evidence="8" key="1">
    <citation type="journal article" date="2021" name="Sci. Rep.">
        <title>Diploid genomic architecture of Nitzschia inconspicua, an elite biomass production diatom.</title>
        <authorList>
            <person name="Oliver A."/>
            <person name="Podell S."/>
            <person name="Pinowska A."/>
            <person name="Traller J.C."/>
            <person name="Smith S.R."/>
            <person name="McClure R."/>
            <person name="Beliaev A."/>
            <person name="Bohutskyi P."/>
            <person name="Hill E.A."/>
            <person name="Rabines A."/>
            <person name="Zheng H."/>
            <person name="Allen L.Z."/>
            <person name="Kuo A."/>
            <person name="Grigoriev I.V."/>
            <person name="Allen A.E."/>
            <person name="Hazlebeck D."/>
            <person name="Allen E.E."/>
        </authorList>
    </citation>
    <scope>NUCLEOTIDE SEQUENCE</scope>
    <source>
        <strain evidence="8">Hildebrandi</strain>
    </source>
</reference>
<evidence type="ECO:0000256" key="3">
    <source>
        <dbReference type="ARBA" id="ARBA00022741"/>
    </source>
</evidence>
<evidence type="ECO:0000256" key="4">
    <source>
        <dbReference type="ARBA" id="ARBA00022777"/>
    </source>
</evidence>
<evidence type="ECO:0000259" key="7">
    <source>
        <dbReference type="PROSITE" id="PS50011"/>
    </source>
</evidence>
<keyword evidence="2" id="KW-0808">Transferase</keyword>
<keyword evidence="1" id="KW-0723">Serine/threonine-protein kinase</keyword>
<evidence type="ECO:0000256" key="5">
    <source>
        <dbReference type="ARBA" id="ARBA00022840"/>
    </source>
</evidence>
<evidence type="ECO:0000256" key="6">
    <source>
        <dbReference type="SAM" id="MobiDB-lite"/>
    </source>
</evidence>
<feature type="region of interest" description="Disordered" evidence="6">
    <location>
        <begin position="462"/>
        <end position="550"/>
    </location>
</feature>
<feature type="compositionally biased region" description="Low complexity" evidence="6">
    <location>
        <begin position="522"/>
        <end position="537"/>
    </location>
</feature>
<protein>
    <submittedName>
        <fullName evidence="8">Sserine/threonine protein kinase with PASTA sensor domain</fullName>
    </submittedName>
</protein>
<keyword evidence="5" id="KW-0067">ATP-binding</keyword>
<keyword evidence="4 8" id="KW-0418">Kinase</keyword>
<evidence type="ECO:0000256" key="1">
    <source>
        <dbReference type="ARBA" id="ARBA00022527"/>
    </source>
</evidence>
<dbReference type="PROSITE" id="PS00108">
    <property type="entry name" value="PROTEIN_KINASE_ST"/>
    <property type="match status" value="1"/>
</dbReference>
<sequence length="550" mass="61251">MGICFSGHSGSKLIEDTDGGADEYHARFSEDRVLGEGEFGVVTLVHDMRGGGERALNSIGATNESSMACKTLRKGVVFKDNTLYAPVKGEVLQREVNILRKLNGENYCLKMVAVYETSRLIYLVTEFCAGGETFQYISRQEEDLRTDDVSRIAFQLLSAVNHCEKHHVIHRDIKPENIMMVTPAPGSDLRLIDFGSGTDQVVEDVHTTFAGSAFYISPELFQRTYNEKTDVWSAGVCLYVIVAGYPANMLQRAFNMLQTNDRDLKKLPNMPDDMPDSYYDLLNELLVYRYKKRKYAGELLNQDFVQFHKNAFSVENILAEAANPGLVDGSKKSRTQSIAIRGSVGRHSLFLDYQKFERSLTTLLATLMTKKELEEFVATAQETLKTEKNEEEESVVPPVTEHVEKKSLEIIKVSKMKEILRGKENNKQILEMIDKLPGVKMYDSFAYDTALLHYFVSADKGRRTQSGSNTARSMRLSGGSLRGSFRSASMRGSFRSKGRFSLKRSGSFSGRAGAKGPFATDNGSAGSNSRNGGKRSNVPAPVALRRAGSR</sequence>
<proteinExistence type="predicted"/>
<gene>
    <name evidence="8" type="ORF">IV203_028791</name>
</gene>
<keyword evidence="3" id="KW-0547">Nucleotide-binding</keyword>
<dbReference type="Proteomes" id="UP000693970">
    <property type="component" value="Unassembled WGS sequence"/>
</dbReference>
<dbReference type="EMBL" id="JAGRRH010000007">
    <property type="protein sequence ID" value="KAG7366121.1"/>
    <property type="molecule type" value="Genomic_DNA"/>
</dbReference>
<reference evidence="8" key="2">
    <citation type="submission" date="2021-04" db="EMBL/GenBank/DDBJ databases">
        <authorList>
            <person name="Podell S."/>
        </authorList>
    </citation>
    <scope>NUCLEOTIDE SEQUENCE</scope>
    <source>
        <strain evidence="8">Hildebrandi</strain>
    </source>
</reference>
<dbReference type="SMART" id="SM00220">
    <property type="entry name" value="S_TKc"/>
    <property type="match status" value="1"/>
</dbReference>
<dbReference type="PROSITE" id="PS50011">
    <property type="entry name" value="PROTEIN_KINASE_DOM"/>
    <property type="match status" value="1"/>
</dbReference>
<feature type="compositionally biased region" description="Low complexity" evidence="6">
    <location>
        <begin position="471"/>
        <end position="489"/>
    </location>
</feature>
<evidence type="ECO:0000313" key="8">
    <source>
        <dbReference type="EMBL" id="KAG7366121.1"/>
    </source>
</evidence>
<dbReference type="InterPro" id="IPR008271">
    <property type="entry name" value="Ser/Thr_kinase_AS"/>
</dbReference>
<dbReference type="InterPro" id="IPR050205">
    <property type="entry name" value="CDPK_Ser/Thr_kinases"/>
</dbReference>
<organism evidence="8 9">
    <name type="scientific">Nitzschia inconspicua</name>
    <dbReference type="NCBI Taxonomy" id="303405"/>
    <lineage>
        <taxon>Eukaryota</taxon>
        <taxon>Sar</taxon>
        <taxon>Stramenopiles</taxon>
        <taxon>Ochrophyta</taxon>
        <taxon>Bacillariophyta</taxon>
        <taxon>Bacillariophyceae</taxon>
        <taxon>Bacillariophycidae</taxon>
        <taxon>Bacillariales</taxon>
        <taxon>Bacillariaceae</taxon>
        <taxon>Nitzschia</taxon>
    </lineage>
</organism>